<feature type="domain" description="DUF4158" evidence="6">
    <location>
        <begin position="6"/>
        <end position="169"/>
    </location>
</feature>
<dbReference type="InterPro" id="IPR002513">
    <property type="entry name" value="Tn3_Tnp_DDE_dom"/>
</dbReference>
<comment type="similarity">
    <text evidence="1">Belongs to the transposase 7 family.</text>
</comment>
<proteinExistence type="inferred from homology"/>
<organism evidence="7 8">
    <name type="scientific">Photorhabdus khanii</name>
    <dbReference type="NCBI Taxonomy" id="1004150"/>
    <lineage>
        <taxon>Bacteria</taxon>
        <taxon>Pseudomonadati</taxon>
        <taxon>Pseudomonadota</taxon>
        <taxon>Gammaproteobacteria</taxon>
        <taxon>Enterobacterales</taxon>
        <taxon>Morganellaceae</taxon>
        <taxon>Photorhabdus</taxon>
    </lineage>
</organism>
<evidence type="ECO:0000259" key="5">
    <source>
        <dbReference type="Pfam" id="PF01526"/>
    </source>
</evidence>
<dbReference type="EMBL" id="WHZZ01000015">
    <property type="protein sequence ID" value="MQL50338.1"/>
    <property type="molecule type" value="Genomic_DNA"/>
</dbReference>
<evidence type="ECO:0000256" key="3">
    <source>
        <dbReference type="ARBA" id="ARBA00023125"/>
    </source>
</evidence>
<dbReference type="RefSeq" id="WP_152964024.1">
    <property type="nucleotide sequence ID" value="NZ_CAWOZU010000006.1"/>
</dbReference>
<gene>
    <name evidence="7" type="ORF">GEA64_21310</name>
</gene>
<comment type="caution">
    <text evidence="7">The sequence shown here is derived from an EMBL/GenBank/DDBJ whole genome shotgun (WGS) entry which is preliminary data.</text>
</comment>
<dbReference type="Pfam" id="PF13700">
    <property type="entry name" value="DUF4158"/>
    <property type="match status" value="1"/>
</dbReference>
<dbReference type="GO" id="GO:0006313">
    <property type="term" value="P:DNA transposition"/>
    <property type="evidence" value="ECO:0007669"/>
    <property type="project" value="InterPro"/>
</dbReference>
<dbReference type="Proteomes" id="UP000481739">
    <property type="component" value="Unassembled WGS sequence"/>
</dbReference>
<dbReference type="GO" id="GO:0003677">
    <property type="term" value="F:DNA binding"/>
    <property type="evidence" value="ECO:0007669"/>
    <property type="project" value="UniProtKB-KW"/>
</dbReference>
<evidence type="ECO:0000313" key="7">
    <source>
        <dbReference type="EMBL" id="MQL50338.1"/>
    </source>
</evidence>
<dbReference type="GO" id="GO:0004803">
    <property type="term" value="F:transposase activity"/>
    <property type="evidence" value="ECO:0007669"/>
    <property type="project" value="InterPro"/>
</dbReference>
<sequence>MPRRTLLTIVQQETLLAFPGSDVEIARYYTFDERDLAIIRRRRGAHNRFGFAVQLCYLRYPGYAMAAATTPPDALLSYVSQQLHINPAAWSEYAQRDETRREHALELQAAFGYRPFTAGEYRKQRGMLTELALQTNKGVVIAEQLIDILRKNHIILPPAGVIDRLCAEALARGTRLFYQRLTERLDAAQCKKLDKLLTPREGLRTIVLTWLRQPPGEAKAKRILLHLDRLDVIREVGLPAGIEKMIHQGRLTQLAREGVQMSIQHLRDLEETRRHATLAAMLIDTQATVIDQILDLNDRIIGKMFSDAKRKHAESFHNKGKAINDKVRLYSRVGHALIDARKIGADPFSAIEAVIPWETFTQSITEAETLAQPESFDHLHLIDESYSQIKRYMPRLLEAFAFRAAPVAQRVLDGINTIKGMNAANARSMPKGAPTGFIKPRWEQYVVKDGGIDRHFYELCALSELKNALRSGDIWVPGSRQFKDFEEYLLTPEHFAALRDADDLPLAIDIDGERYLRDRLALLREKLTEVNRLAATGELPDAEISDELLKIKPLAKSVPEEASKLGEDIFAMMPHPKITDLLLEVDQWTDFTRHFTHLRTDALPKNRSVLLTVILSDAINLGLTKMAEACPGTTFHKLDTVRAWHVRDESYSKGLAELVNYQHRLPFALHWGTGRTSSSDGQNYKVGGRGKQTGQVNLRYGSDPGINFYTHISDQYAPYHIKAITSTIRDATHVLDGLLYHESELCIEEHYTDTNGFTDHIFALCPPLGFRFAPRIRDLKEKNLYVPDDPKNYPALSHFLGDKSINQKIILTQWSEYLRLAASIKQGTVTASLMLRKLASYPRQNGLELALREIGRIERTIFALDWLLDSGLRQRVTAGLNKGEAKNTLARAVCFNRLGEIRDRTYELQRHRASGLNLVVAAIILWNTVYLERAVNEMRAQGYPVDEALLRHVAPIHWGHINLTGDYAWKQHRRVEKGGFRPLLPIPKS</sequence>
<dbReference type="Pfam" id="PF01526">
    <property type="entry name" value="DDE_Tnp_Tn3"/>
    <property type="match status" value="1"/>
</dbReference>
<dbReference type="InterPro" id="IPR025296">
    <property type="entry name" value="DUF4158"/>
</dbReference>
<evidence type="ECO:0000256" key="1">
    <source>
        <dbReference type="ARBA" id="ARBA00009402"/>
    </source>
</evidence>
<accession>A0A7C9GLP3</accession>
<keyword evidence="4" id="KW-0233">DNA recombination</keyword>
<name>A0A7C9GLP3_9GAMM</name>
<protein>
    <submittedName>
        <fullName evidence="7">Tn3 family transposase</fullName>
    </submittedName>
</protein>
<evidence type="ECO:0000256" key="4">
    <source>
        <dbReference type="ARBA" id="ARBA00023172"/>
    </source>
</evidence>
<evidence type="ECO:0000259" key="6">
    <source>
        <dbReference type="Pfam" id="PF13700"/>
    </source>
</evidence>
<keyword evidence="3" id="KW-0238">DNA-binding</keyword>
<dbReference type="InterPro" id="IPR047653">
    <property type="entry name" value="Tn3-like_transpos"/>
</dbReference>
<dbReference type="AlphaFoldDB" id="A0A7C9GLP3"/>
<keyword evidence="2" id="KW-0815">Transposition</keyword>
<evidence type="ECO:0000256" key="2">
    <source>
        <dbReference type="ARBA" id="ARBA00022578"/>
    </source>
</evidence>
<dbReference type="NCBIfam" id="NF033527">
    <property type="entry name" value="transpos_Tn3"/>
    <property type="match status" value="1"/>
</dbReference>
<evidence type="ECO:0000313" key="8">
    <source>
        <dbReference type="Proteomes" id="UP000481739"/>
    </source>
</evidence>
<feature type="domain" description="Tn3 transposase DDE" evidence="5">
    <location>
        <begin position="580"/>
        <end position="967"/>
    </location>
</feature>
<reference evidence="7 8" key="1">
    <citation type="journal article" date="2019" name="Nature">
        <title>A new antibiotic selectively kills Gram-negative pathogens.</title>
        <authorList>
            <person name="Imai Y."/>
            <person name="Meyer K.J."/>
            <person name="Iinishi A."/>
            <person name="Favre-Godal Q."/>
            <person name="Green R."/>
            <person name="Manuse S."/>
            <person name="Caboni M."/>
            <person name="Mori M."/>
            <person name="Niles S."/>
            <person name="Ghiglieri M."/>
            <person name="Honrao C."/>
            <person name="Ma X."/>
            <person name="Guo J.J."/>
            <person name="Makriyannis A."/>
            <person name="Linares-Otoya L."/>
            <person name="Boehringer N."/>
            <person name="Wuisan Z.G."/>
            <person name="Kaur H."/>
            <person name="Wu R."/>
            <person name="Mateus A."/>
            <person name="Typas A."/>
            <person name="Savitski M.M."/>
            <person name="Espinoza J.L."/>
            <person name="O'Rourke A."/>
            <person name="Nelson K.E."/>
            <person name="Hiller S."/>
            <person name="Noinaj N."/>
            <person name="Schaeberle T.F."/>
            <person name="D'Onofrio A."/>
            <person name="Lewis K."/>
        </authorList>
    </citation>
    <scope>NUCLEOTIDE SEQUENCE [LARGE SCALE GENOMIC DNA]</scope>
    <source>
        <strain evidence="7 8">HGB 1456</strain>
    </source>
</reference>